<dbReference type="AlphaFoldDB" id="A0A8H4KKR2"/>
<organism evidence="2 3">
    <name type="scientific">Fusarium austroafricanum</name>
    <dbReference type="NCBI Taxonomy" id="2364996"/>
    <lineage>
        <taxon>Eukaryota</taxon>
        <taxon>Fungi</taxon>
        <taxon>Dikarya</taxon>
        <taxon>Ascomycota</taxon>
        <taxon>Pezizomycotina</taxon>
        <taxon>Sordariomycetes</taxon>
        <taxon>Hypocreomycetidae</taxon>
        <taxon>Hypocreales</taxon>
        <taxon>Nectriaceae</taxon>
        <taxon>Fusarium</taxon>
        <taxon>Fusarium concolor species complex</taxon>
    </lineage>
</organism>
<feature type="region of interest" description="Disordered" evidence="1">
    <location>
        <begin position="121"/>
        <end position="181"/>
    </location>
</feature>
<reference evidence="2" key="1">
    <citation type="submission" date="2020-01" db="EMBL/GenBank/DDBJ databases">
        <title>Identification and distribution of gene clusters putatively required for synthesis of sphingolipid metabolism inhibitors in phylogenetically diverse species of the filamentous fungus Fusarium.</title>
        <authorList>
            <person name="Kim H.-S."/>
            <person name="Busman M."/>
            <person name="Brown D.W."/>
            <person name="Divon H."/>
            <person name="Uhlig S."/>
            <person name="Proctor R.H."/>
        </authorList>
    </citation>
    <scope>NUCLEOTIDE SEQUENCE</scope>
    <source>
        <strain evidence="2">NRRL 53441</strain>
    </source>
</reference>
<keyword evidence="3" id="KW-1185">Reference proteome</keyword>
<proteinExistence type="predicted"/>
<name>A0A8H4KKR2_9HYPO</name>
<accession>A0A8H4KKR2</accession>
<evidence type="ECO:0000313" key="2">
    <source>
        <dbReference type="EMBL" id="KAF4452992.1"/>
    </source>
</evidence>
<dbReference type="EMBL" id="JAADJG010000165">
    <property type="protein sequence ID" value="KAF4452992.1"/>
    <property type="molecule type" value="Genomic_DNA"/>
</dbReference>
<feature type="region of interest" description="Disordered" evidence="1">
    <location>
        <begin position="1"/>
        <end position="40"/>
    </location>
</feature>
<feature type="compositionally biased region" description="Basic and acidic residues" evidence="1">
    <location>
        <begin position="149"/>
        <end position="166"/>
    </location>
</feature>
<sequence length="214" mass="24180">MASNDGNENRNRKRRRRRRRSPSPEEIPRGPFPLNAPPQAAHFHDYFQGAYPTYLPSGGRPMSEVLGTAPVQYNFFNQACQDPAHAELTEEVLDKDKKLRDKDGELRRAFDELRTCRQDLKDTDAALKTAVQANSSAGTRRRSASHLPRTSDDSRGRVAERQRNDVPTETASDHSSNTKRKASQVFSILRFDDEPDTYLASVDGSDESYELLKA</sequence>
<evidence type="ECO:0000313" key="3">
    <source>
        <dbReference type="Proteomes" id="UP000605986"/>
    </source>
</evidence>
<feature type="compositionally biased region" description="Basic residues" evidence="1">
    <location>
        <begin position="11"/>
        <end position="21"/>
    </location>
</feature>
<gene>
    <name evidence="2" type="ORF">F53441_4223</name>
</gene>
<evidence type="ECO:0000256" key="1">
    <source>
        <dbReference type="SAM" id="MobiDB-lite"/>
    </source>
</evidence>
<dbReference type="Proteomes" id="UP000605986">
    <property type="component" value="Unassembled WGS sequence"/>
</dbReference>
<protein>
    <submittedName>
        <fullName evidence="2">Uncharacterized protein</fullName>
    </submittedName>
</protein>
<comment type="caution">
    <text evidence="2">The sequence shown here is derived from an EMBL/GenBank/DDBJ whole genome shotgun (WGS) entry which is preliminary data.</text>
</comment>